<accession>A0ABP9SHY3</accession>
<feature type="domain" description="Glycoside hydrolase 123 catalytic" evidence="1">
    <location>
        <begin position="183"/>
        <end position="513"/>
    </location>
</feature>
<evidence type="ECO:0000313" key="3">
    <source>
        <dbReference type="Proteomes" id="UP001500200"/>
    </source>
</evidence>
<dbReference type="SUPFAM" id="SSF51445">
    <property type="entry name" value="(Trans)glycosidases"/>
    <property type="match status" value="1"/>
</dbReference>
<evidence type="ECO:0000313" key="2">
    <source>
        <dbReference type="EMBL" id="GAA5195249.1"/>
    </source>
</evidence>
<reference evidence="3" key="1">
    <citation type="journal article" date="2019" name="Int. J. Syst. Evol. Microbiol.">
        <title>The Global Catalogue of Microorganisms (GCM) 10K type strain sequencing project: providing services to taxonomists for standard genome sequencing and annotation.</title>
        <authorList>
            <consortium name="The Broad Institute Genomics Platform"/>
            <consortium name="The Broad Institute Genome Sequencing Center for Infectious Disease"/>
            <person name="Wu L."/>
            <person name="Ma J."/>
        </authorList>
    </citation>
    <scope>NUCLEOTIDE SEQUENCE [LARGE SCALE GENOMIC DNA]</scope>
    <source>
        <strain evidence="3">JCM 18514</strain>
    </source>
</reference>
<dbReference type="InterPro" id="IPR025150">
    <property type="entry name" value="GH123_cat"/>
</dbReference>
<evidence type="ECO:0000259" key="1">
    <source>
        <dbReference type="Pfam" id="PF13320"/>
    </source>
</evidence>
<gene>
    <name evidence="2" type="ORF">GCM10023346_24690</name>
</gene>
<dbReference type="RefSeq" id="WP_345449677.1">
    <property type="nucleotide sequence ID" value="NZ_BAABKK010000015.1"/>
</dbReference>
<dbReference type="EMBL" id="BAABKK010000015">
    <property type="protein sequence ID" value="GAA5195249.1"/>
    <property type="molecule type" value="Genomic_DNA"/>
</dbReference>
<keyword evidence="3" id="KW-1185">Reference proteome</keyword>
<protein>
    <submittedName>
        <fullName evidence="2">DUF4091 domain-containing protein</fullName>
    </submittedName>
</protein>
<dbReference type="Gene3D" id="3.20.20.80">
    <property type="entry name" value="Glycosidases"/>
    <property type="match status" value="1"/>
</dbReference>
<dbReference type="Proteomes" id="UP001500200">
    <property type="component" value="Unassembled WGS sequence"/>
</dbReference>
<sequence>MTEQNPVQPDGWSFVLVDSLEKVYPDVPPRPFDRTIPVSVFPGETASIQVALRPPMKHDFRLSGALEVAIDGPAAGIATISQVELVPCSLAAFPQHDGGYDRDTPGLYPDLLRPTPDGLIKPLYGQWTAAWIDFVVPSAENAGDHELGISVRDVEGRLLFSTHIGVTVVPAQAPQLEIVNAHWFHCDGLASHYGVGVFSEEHWSIIDAFIGSAARMGANSLLTPTWTPPLDTVVGGTRLPTQLIGIREDSGYRFDFSKLLRWVDLCAKHGIQYLEIAHLFTQWGAKATPAIYVETAHGMERRFGWDVPSTSPSYRELMAGLLPALRSFLAEHWSLDRVIFHISDEPAGAQALAGYQQAKAVVADLLDGLTVVDALSDFEFYSSGVVPNPVVASDAVAPFLAAGVKDLWVYYCVAQDTGVANRFISMPSVRNRVLGHQLFALECAGFLHWGFNFYNTANSLAPVDPFKDTCAGGAFPGGDAFMVYPGPDGVPWESIRYKVFAQAMWDHRALSLLARLAGREEALALIDTNGSGGSLAMDSFSYDPLHYRRVRELVNQGIAQRVGQTRPRINLSS</sequence>
<organism evidence="2 3">
    <name type="scientific">Arthrobacter gyeryongensis</name>
    <dbReference type="NCBI Taxonomy" id="1650592"/>
    <lineage>
        <taxon>Bacteria</taxon>
        <taxon>Bacillati</taxon>
        <taxon>Actinomycetota</taxon>
        <taxon>Actinomycetes</taxon>
        <taxon>Micrococcales</taxon>
        <taxon>Micrococcaceae</taxon>
        <taxon>Arthrobacter</taxon>
    </lineage>
</organism>
<comment type="caution">
    <text evidence="2">The sequence shown here is derived from an EMBL/GenBank/DDBJ whole genome shotgun (WGS) entry which is preliminary data.</text>
</comment>
<proteinExistence type="predicted"/>
<name>A0ABP9SHY3_9MICC</name>
<dbReference type="Pfam" id="PF13320">
    <property type="entry name" value="GH123_cat"/>
    <property type="match status" value="1"/>
</dbReference>
<dbReference type="InterPro" id="IPR017853">
    <property type="entry name" value="GH"/>
</dbReference>